<dbReference type="PANTHER" id="PTHR11061">
    <property type="entry name" value="RNA M5U METHYLTRANSFERASE"/>
    <property type="match status" value="1"/>
</dbReference>
<keyword evidence="3 4" id="KW-0949">S-adenosyl-L-methionine</keyword>
<feature type="binding site" evidence="4">
    <location>
        <position position="244"/>
    </location>
    <ligand>
        <name>S-adenosyl-L-methionine</name>
        <dbReference type="ChEBI" id="CHEBI:59789"/>
    </ligand>
</feature>
<protein>
    <submittedName>
        <fullName evidence="5">RNA methyltransferase</fullName>
    </submittedName>
</protein>
<evidence type="ECO:0000256" key="4">
    <source>
        <dbReference type="PROSITE-ProRule" id="PRU01024"/>
    </source>
</evidence>
<dbReference type="Gene3D" id="3.40.50.150">
    <property type="entry name" value="Vaccinia Virus protein VP39"/>
    <property type="match status" value="1"/>
</dbReference>
<evidence type="ECO:0000256" key="2">
    <source>
        <dbReference type="ARBA" id="ARBA00022679"/>
    </source>
</evidence>
<evidence type="ECO:0000313" key="5">
    <source>
        <dbReference type="EMBL" id="API58987.1"/>
    </source>
</evidence>
<dbReference type="InterPro" id="IPR029063">
    <property type="entry name" value="SAM-dependent_MTases_sf"/>
</dbReference>
<dbReference type="AlphaFoldDB" id="A0A1L3ZTN9"/>
<keyword evidence="6" id="KW-1185">Reference proteome</keyword>
<feature type="binding site" evidence="4">
    <location>
        <position position="337"/>
    </location>
    <ligand>
        <name>S-adenosyl-L-methionine</name>
        <dbReference type="ChEBI" id="CHEBI:59789"/>
    </ligand>
</feature>
<dbReference type="SUPFAM" id="SSF53335">
    <property type="entry name" value="S-adenosyl-L-methionine-dependent methyltransferases"/>
    <property type="match status" value="1"/>
</dbReference>
<name>A0A1L3ZTN9_9SPHN</name>
<dbReference type="PROSITE" id="PS51687">
    <property type="entry name" value="SAM_MT_RNA_M5U"/>
    <property type="match status" value="1"/>
</dbReference>
<keyword evidence="2 4" id="KW-0808">Transferase</keyword>
<dbReference type="EMBL" id="CP018221">
    <property type="protein sequence ID" value="API58987.1"/>
    <property type="molecule type" value="Genomic_DNA"/>
</dbReference>
<dbReference type="PANTHER" id="PTHR11061:SF49">
    <property type="entry name" value="23S RRNA (URACIL(1939)-C(5))-METHYLTRANSFERASE RLMD"/>
    <property type="match status" value="1"/>
</dbReference>
<sequence>MQQLSAPGEGRIIRIASRGDGVTADGLHVAGAAPGDLVNADGEVVERGPHHASPPCRHYGRCGGCQLQHVDDAAYRAFISDRIRHALAQQGISAPDMEEPHLSPAGCRRRASLRVQKRQGRVVLGFNEGESHRLVDIAECPVLDPVLFALVEPLRKLSSRLFAERSAGGITLTRCDQGVDVLIGPVTADGLGALEAMTDFAVKHGLARLSVDRGYGAELVHMPDAPTISFDGIPVALPPSAFLQATVDGERALVSAVQRSVAGARRIADLFAGLGTFSLPLSRQAHVTAVDAAGNAMEALQQAANRFQRPVTARHRDLFRAPLDMKELQPFDAVVVDPPRAGARAQVEMIARSAVPRAVMVSCNPNSFARDAKALVDAGFRLERLWPVGQFRWSIHVELVASFER</sequence>
<dbReference type="RefSeq" id="WP_072596539.1">
    <property type="nucleotide sequence ID" value="NZ_CP018221.1"/>
</dbReference>
<accession>A0A1L3ZTN9</accession>
<evidence type="ECO:0000256" key="1">
    <source>
        <dbReference type="ARBA" id="ARBA00022603"/>
    </source>
</evidence>
<evidence type="ECO:0000313" key="6">
    <source>
        <dbReference type="Proteomes" id="UP000182063"/>
    </source>
</evidence>
<keyword evidence="1 4" id="KW-0489">Methyltransferase</keyword>
<dbReference type="GO" id="GO:0070041">
    <property type="term" value="F:rRNA (uridine-C5-)-methyltransferase activity"/>
    <property type="evidence" value="ECO:0007669"/>
    <property type="project" value="TreeGrafter"/>
</dbReference>
<gene>
    <name evidence="5" type="ORF">BSL82_06405</name>
</gene>
<dbReference type="KEGG" id="sphj:BSL82_06405"/>
<dbReference type="GO" id="GO:0070475">
    <property type="term" value="P:rRNA base methylation"/>
    <property type="evidence" value="ECO:0007669"/>
    <property type="project" value="TreeGrafter"/>
</dbReference>
<feature type="binding site" evidence="4">
    <location>
        <position position="291"/>
    </location>
    <ligand>
        <name>S-adenosyl-L-methionine</name>
        <dbReference type="ChEBI" id="CHEBI:59789"/>
    </ligand>
</feature>
<dbReference type="OrthoDB" id="9804590at2"/>
<comment type="similarity">
    <text evidence="4">Belongs to the class I-like SAM-binding methyltransferase superfamily. RNA M5U methyltransferase family.</text>
</comment>
<feature type="binding site" evidence="4">
    <location>
        <position position="271"/>
    </location>
    <ligand>
        <name>S-adenosyl-L-methionine</name>
        <dbReference type="ChEBI" id="CHEBI:59789"/>
    </ligand>
</feature>
<proteinExistence type="inferred from homology"/>
<dbReference type="InterPro" id="IPR010280">
    <property type="entry name" value="U5_MeTrfase_fam"/>
</dbReference>
<dbReference type="Pfam" id="PF05958">
    <property type="entry name" value="tRNA_U5-meth_tr"/>
    <property type="match status" value="1"/>
</dbReference>
<dbReference type="Proteomes" id="UP000182063">
    <property type="component" value="Chromosome"/>
</dbReference>
<dbReference type="Gene3D" id="2.40.50.1070">
    <property type="match status" value="1"/>
</dbReference>
<reference evidence="6" key="1">
    <citation type="submission" date="2016-11" db="EMBL/GenBank/DDBJ databases">
        <title>Complete Genome Sequence of alachlor-degrading Sphingomonas sp. strain JJ-A5.</title>
        <authorList>
            <person name="Lee H."/>
            <person name="Ka J.-O."/>
        </authorList>
    </citation>
    <scope>NUCLEOTIDE SEQUENCE [LARGE SCALE GENOMIC DNA]</scope>
    <source>
        <strain evidence="6">JJ-A5</strain>
    </source>
</reference>
<dbReference type="STRING" id="1921510.BSL82_06405"/>
<dbReference type="CDD" id="cd02440">
    <property type="entry name" value="AdoMet_MTases"/>
    <property type="match status" value="1"/>
</dbReference>
<feature type="active site" description="Nucleophile" evidence="4">
    <location>
        <position position="363"/>
    </location>
</feature>
<evidence type="ECO:0000256" key="3">
    <source>
        <dbReference type="ARBA" id="ARBA00022691"/>
    </source>
</evidence>
<organism evidence="5 6">
    <name type="scientific">Tardibacter chloracetimidivorans</name>
    <dbReference type="NCBI Taxonomy" id="1921510"/>
    <lineage>
        <taxon>Bacteria</taxon>
        <taxon>Pseudomonadati</taxon>
        <taxon>Pseudomonadota</taxon>
        <taxon>Alphaproteobacteria</taxon>
        <taxon>Sphingomonadales</taxon>
        <taxon>Sphingomonadaceae</taxon>
        <taxon>Tardibacter</taxon>
    </lineage>
</organism>